<evidence type="ECO:0008006" key="4">
    <source>
        <dbReference type="Google" id="ProtNLM"/>
    </source>
</evidence>
<dbReference type="Proteomes" id="UP000547458">
    <property type="component" value="Unassembled WGS sequence"/>
</dbReference>
<dbReference type="SUPFAM" id="SSF52799">
    <property type="entry name" value="(Phosphotyrosine protein) phosphatases II"/>
    <property type="match status" value="1"/>
</dbReference>
<reference evidence="2 3" key="1">
    <citation type="submission" date="2020-03" db="EMBL/GenBank/DDBJ databases">
        <title>Sequencing the genomes of 1000 actinobacteria strains.</title>
        <authorList>
            <person name="Klenk H.-P."/>
        </authorList>
    </citation>
    <scope>NUCLEOTIDE SEQUENCE [LARGE SCALE GENOMIC DNA]</scope>
    <source>
        <strain evidence="2 3">DSM 16403</strain>
    </source>
</reference>
<comment type="caution">
    <text evidence="2">The sequence shown here is derived from an EMBL/GenBank/DDBJ whole genome shotgun (WGS) entry which is preliminary data.</text>
</comment>
<dbReference type="InterPro" id="IPR029021">
    <property type="entry name" value="Prot-tyrosine_phosphatase-like"/>
</dbReference>
<dbReference type="Gene3D" id="3.90.190.10">
    <property type="entry name" value="Protein tyrosine phosphatase superfamily"/>
    <property type="match status" value="1"/>
</dbReference>
<name>A0A846RYQ4_9MICC</name>
<comment type="similarity">
    <text evidence="1">Belongs to the protein-tyrosine phosphatase family.</text>
</comment>
<dbReference type="EMBL" id="JAATJL010000001">
    <property type="protein sequence ID" value="NJC23331.1"/>
    <property type="molecule type" value="Genomic_DNA"/>
</dbReference>
<sequence length="196" mass="21881">MPKFSRVLDLRSIEEAGALAHPFADDAVYRLRPLIDPAAEALRDPESETTLGAIYRGSVKRNRATIAAIMLEISEAPQGTILISCASGKDRTGMIIALLLRLAGVTDEAIGEDYERTEHNMREVFTQPLRDAPDDTSHERRKYLQNARAENIEQMLHHIDEIYGSVEQYLSTIGLSQDQVDRLCARLLAPVPERAL</sequence>
<dbReference type="AlphaFoldDB" id="A0A846RYQ4"/>
<evidence type="ECO:0000313" key="2">
    <source>
        <dbReference type="EMBL" id="NJC23331.1"/>
    </source>
</evidence>
<gene>
    <name evidence="2" type="ORF">BJ994_002407</name>
</gene>
<proteinExistence type="inferred from homology"/>
<dbReference type="PANTHER" id="PTHR31126:SF1">
    <property type="entry name" value="TYROSINE SPECIFIC PROTEIN PHOSPHATASES DOMAIN-CONTAINING PROTEIN"/>
    <property type="match status" value="1"/>
</dbReference>
<dbReference type="Pfam" id="PF13350">
    <property type="entry name" value="Y_phosphatase3"/>
    <property type="match status" value="1"/>
</dbReference>
<dbReference type="PANTHER" id="PTHR31126">
    <property type="entry name" value="TYROSINE-PROTEIN PHOSPHATASE"/>
    <property type="match status" value="1"/>
</dbReference>
<organism evidence="2 3">
    <name type="scientific">Arthrobacter pigmenti</name>
    <dbReference type="NCBI Taxonomy" id="271432"/>
    <lineage>
        <taxon>Bacteria</taxon>
        <taxon>Bacillati</taxon>
        <taxon>Actinomycetota</taxon>
        <taxon>Actinomycetes</taxon>
        <taxon>Micrococcales</taxon>
        <taxon>Micrococcaceae</taxon>
        <taxon>Arthrobacter</taxon>
    </lineage>
</organism>
<protein>
    <recommendedName>
        <fullName evidence="4">Tyrosine specific protein phosphatases domain-containing protein</fullName>
    </recommendedName>
</protein>
<dbReference type="GO" id="GO:0004721">
    <property type="term" value="F:phosphoprotein phosphatase activity"/>
    <property type="evidence" value="ECO:0007669"/>
    <property type="project" value="InterPro"/>
</dbReference>
<evidence type="ECO:0000256" key="1">
    <source>
        <dbReference type="ARBA" id="ARBA00009580"/>
    </source>
</evidence>
<accession>A0A846RYQ4</accession>
<evidence type="ECO:0000313" key="3">
    <source>
        <dbReference type="Proteomes" id="UP000547458"/>
    </source>
</evidence>
<dbReference type="InterPro" id="IPR026893">
    <property type="entry name" value="Tyr/Ser_Pase_IphP-type"/>
</dbReference>
<keyword evidence="3" id="KW-1185">Reference proteome</keyword>